<organism evidence="2 3">
    <name type="scientific">Eumeta variegata</name>
    <name type="common">Bagworm moth</name>
    <name type="synonym">Eumeta japonica</name>
    <dbReference type="NCBI Taxonomy" id="151549"/>
    <lineage>
        <taxon>Eukaryota</taxon>
        <taxon>Metazoa</taxon>
        <taxon>Ecdysozoa</taxon>
        <taxon>Arthropoda</taxon>
        <taxon>Hexapoda</taxon>
        <taxon>Insecta</taxon>
        <taxon>Pterygota</taxon>
        <taxon>Neoptera</taxon>
        <taxon>Endopterygota</taxon>
        <taxon>Lepidoptera</taxon>
        <taxon>Glossata</taxon>
        <taxon>Ditrysia</taxon>
        <taxon>Tineoidea</taxon>
        <taxon>Psychidae</taxon>
        <taxon>Oiketicinae</taxon>
        <taxon>Eumeta</taxon>
    </lineage>
</organism>
<evidence type="ECO:0000313" key="2">
    <source>
        <dbReference type="EMBL" id="GBP18068.1"/>
    </source>
</evidence>
<comment type="caution">
    <text evidence="2">The sequence shown here is derived from an EMBL/GenBank/DDBJ whole genome shotgun (WGS) entry which is preliminary data.</text>
</comment>
<evidence type="ECO:0000313" key="3">
    <source>
        <dbReference type="Proteomes" id="UP000299102"/>
    </source>
</evidence>
<accession>A0A4C1TVY0</accession>
<name>A0A4C1TVY0_EUMVA</name>
<evidence type="ECO:0000256" key="1">
    <source>
        <dbReference type="SAM" id="MobiDB-lite"/>
    </source>
</evidence>
<reference evidence="2 3" key="1">
    <citation type="journal article" date="2019" name="Commun. Biol.">
        <title>The bagworm genome reveals a unique fibroin gene that provides high tensile strength.</title>
        <authorList>
            <person name="Kono N."/>
            <person name="Nakamura H."/>
            <person name="Ohtoshi R."/>
            <person name="Tomita M."/>
            <person name="Numata K."/>
            <person name="Arakawa K."/>
        </authorList>
    </citation>
    <scope>NUCLEOTIDE SEQUENCE [LARGE SCALE GENOMIC DNA]</scope>
</reference>
<dbReference type="AlphaFoldDB" id="A0A4C1TVY0"/>
<proteinExistence type="predicted"/>
<protein>
    <submittedName>
        <fullName evidence="2">Uncharacterized protein</fullName>
    </submittedName>
</protein>
<dbReference type="Proteomes" id="UP000299102">
    <property type="component" value="Unassembled WGS sequence"/>
</dbReference>
<gene>
    <name evidence="2" type="ORF">EVAR_17015_1</name>
</gene>
<keyword evidence="3" id="KW-1185">Reference proteome</keyword>
<dbReference type="EMBL" id="BGZK01000092">
    <property type="protein sequence ID" value="GBP18068.1"/>
    <property type="molecule type" value="Genomic_DNA"/>
</dbReference>
<sequence length="203" mass="22936">MTTTGDRNGHRHPQTLAILEKSALPAPWVGMGYLVEEWSDEEGSGPVKRPGESHEAVQEPSGRERTKASERMQTNAMDHSVPESDRRPRIRLLSLNDGKVSLAFSPLPIVRASKAAANRGRRRGRAWRAFSGDGGRDRTWTEIILNFICQECFNDVLFLLVELSKTETLSIGFSKRRSLARDLTRFSILYMDEETLLACFFIK</sequence>
<feature type="compositionally biased region" description="Basic and acidic residues" evidence="1">
    <location>
        <begin position="49"/>
        <end position="70"/>
    </location>
</feature>
<feature type="region of interest" description="Disordered" evidence="1">
    <location>
        <begin position="39"/>
        <end position="85"/>
    </location>
</feature>